<dbReference type="EMBL" id="CAJJDN010000027">
    <property type="protein sequence ID" value="CAD8070798.1"/>
    <property type="molecule type" value="Genomic_DNA"/>
</dbReference>
<dbReference type="Proteomes" id="UP000692954">
    <property type="component" value="Unassembled WGS sequence"/>
</dbReference>
<sequence>MKSGIKQWVTLDNKEFEKFLIMSIEEIFKNYVIVPNFRYYIPQYNNESYVKILEMIINNHWIFHKIQLYIDVIKIFTRLLLKIKIFQLFFKLIICLSEIKVFIFHKLMRFLLCLQFEQNIGLIILKWKDLYIQKKYKKKSCLEISESKKNKKRLNYIKIYNFVYGLQFVILIDQRGISFEKLKKYFYICQIFNY</sequence>
<keyword evidence="2" id="KW-1185">Reference proteome</keyword>
<comment type="caution">
    <text evidence="1">The sequence shown here is derived from an EMBL/GenBank/DDBJ whole genome shotgun (WGS) entry which is preliminary data.</text>
</comment>
<reference evidence="1" key="1">
    <citation type="submission" date="2021-01" db="EMBL/GenBank/DDBJ databases">
        <authorList>
            <consortium name="Genoscope - CEA"/>
            <person name="William W."/>
        </authorList>
    </citation>
    <scope>NUCLEOTIDE SEQUENCE</scope>
</reference>
<organism evidence="1 2">
    <name type="scientific">Paramecium sonneborni</name>
    <dbReference type="NCBI Taxonomy" id="65129"/>
    <lineage>
        <taxon>Eukaryota</taxon>
        <taxon>Sar</taxon>
        <taxon>Alveolata</taxon>
        <taxon>Ciliophora</taxon>
        <taxon>Intramacronucleata</taxon>
        <taxon>Oligohymenophorea</taxon>
        <taxon>Peniculida</taxon>
        <taxon>Parameciidae</taxon>
        <taxon>Paramecium</taxon>
    </lineage>
</organism>
<dbReference type="AlphaFoldDB" id="A0A8S1LR03"/>
<gene>
    <name evidence="1" type="ORF">PSON_ATCC_30995.1.T0270176</name>
</gene>
<evidence type="ECO:0000313" key="2">
    <source>
        <dbReference type="Proteomes" id="UP000692954"/>
    </source>
</evidence>
<name>A0A8S1LR03_9CILI</name>
<accession>A0A8S1LR03</accession>
<proteinExistence type="predicted"/>
<evidence type="ECO:0000313" key="1">
    <source>
        <dbReference type="EMBL" id="CAD8070798.1"/>
    </source>
</evidence>
<protein>
    <submittedName>
        <fullName evidence="1">Uncharacterized protein</fullName>
    </submittedName>
</protein>